<feature type="compositionally biased region" description="Low complexity" evidence="1">
    <location>
        <begin position="548"/>
        <end position="576"/>
    </location>
</feature>
<dbReference type="CDD" id="cd18186">
    <property type="entry name" value="BTB_POZ_ZBTB_KLHL-like"/>
    <property type="match status" value="1"/>
</dbReference>
<dbReference type="PROSITE" id="PS50097">
    <property type="entry name" value="BTB"/>
    <property type="match status" value="1"/>
</dbReference>
<evidence type="ECO:0000313" key="4">
    <source>
        <dbReference type="Proteomes" id="UP000311382"/>
    </source>
</evidence>
<gene>
    <name evidence="3" type="ORF">DMC30DRAFT_347309</name>
</gene>
<organism evidence="3 4">
    <name type="scientific">Rhodotorula diobovata</name>
    <dbReference type="NCBI Taxonomy" id="5288"/>
    <lineage>
        <taxon>Eukaryota</taxon>
        <taxon>Fungi</taxon>
        <taxon>Dikarya</taxon>
        <taxon>Basidiomycota</taxon>
        <taxon>Pucciniomycotina</taxon>
        <taxon>Microbotryomycetes</taxon>
        <taxon>Sporidiobolales</taxon>
        <taxon>Sporidiobolaceae</taxon>
        <taxon>Rhodotorula</taxon>
    </lineage>
</organism>
<dbReference type="PANTHER" id="PTHR22427">
    <property type="entry name" value="GH15728P"/>
    <property type="match status" value="1"/>
</dbReference>
<proteinExistence type="predicted"/>
<feature type="compositionally biased region" description="Pro residues" evidence="1">
    <location>
        <begin position="1"/>
        <end position="11"/>
    </location>
</feature>
<reference evidence="3 4" key="1">
    <citation type="submission" date="2019-03" db="EMBL/GenBank/DDBJ databases">
        <title>Rhodosporidium diobovatum UCD-FST 08-225 genome sequencing, assembly, and annotation.</title>
        <authorList>
            <person name="Fakankun I.U."/>
            <person name="Fristensky B."/>
            <person name="Levin D.B."/>
        </authorList>
    </citation>
    <scope>NUCLEOTIDE SEQUENCE [LARGE SCALE GENOMIC DNA]</scope>
    <source>
        <strain evidence="3 4">UCD-FST 08-225</strain>
    </source>
</reference>
<accession>A0A5C5G653</accession>
<dbReference type="Proteomes" id="UP000311382">
    <property type="component" value="Unassembled WGS sequence"/>
</dbReference>
<evidence type="ECO:0000259" key="2">
    <source>
        <dbReference type="PROSITE" id="PS50097"/>
    </source>
</evidence>
<dbReference type="SMART" id="SM00225">
    <property type="entry name" value="BTB"/>
    <property type="match status" value="1"/>
</dbReference>
<sequence>MAQASPDPPSQGPEASSSERQWLSDLRSLLDDARRRFGDVAWSDDDSGRTVYAHKCIVYARATGSFQQRYLGVPHGLSESDLSIYGPSTTSFRTFTPSSTAHRDSLTPTAHSLGRSPRPSSSTCHQSEGESANGNETQALSLGTTDIGVFEAALEYFYTASSQSEAFVVALDGFADGANEEEQGLKGVARLRQDLLYCWRSKLYADVSIVLEGVPGEPFAAHRAILASRSPYFHSLLFGNYSDSDADVFTLPSPPFTPASTTFVLGYLYTGTLDFSPRKFDLATSFEIWRCAAFLSLATLQSAIEAKALAQLNLARAPRILAFAHAPDVSSVRLAAAATPLVVEQFDTAWTATPHVGHLAYDVQKELVRRVCDRVQPARVADAASRVARARRQLEPERAPWTEHVRGMLDGVEEALLGALAQSLPEVVASRGFVDLIEGVGFSTDVLEWLLTLVVKGLREAKAPRAYQALVGSVLLRESPLTADQLTLSQARVLVDDTRSGILSYIKRKWANIRNAGGFDDLEPWCLKELADGAPSMSASASATGAAGSATVRAAPRATRPPLVPAAGTSRRSAAPRPAPSPTPGLPGTSLLSGIPCIVTVRAGGPGGGKALRIKAQVRYIGGLVDEAGEWVGVEALESAIPPEAEGLEWGDGSRGEGKSPVSLLSDRGAWIDWREHLAAQCRTSNSRRRHPRPTRCPQRALPLPHCDRLRAVRRAGRRRRAVSARGDPARASLSALTRCV</sequence>
<feature type="domain" description="BTB" evidence="2">
    <location>
        <begin position="205"/>
        <end position="277"/>
    </location>
</feature>
<dbReference type="AlphaFoldDB" id="A0A5C5G653"/>
<dbReference type="SUPFAM" id="SSF54695">
    <property type="entry name" value="POZ domain"/>
    <property type="match status" value="1"/>
</dbReference>
<protein>
    <recommendedName>
        <fullName evidence="2">BTB domain-containing protein</fullName>
    </recommendedName>
</protein>
<evidence type="ECO:0000256" key="1">
    <source>
        <dbReference type="SAM" id="MobiDB-lite"/>
    </source>
</evidence>
<dbReference type="InterPro" id="IPR011333">
    <property type="entry name" value="SKP1/BTB/POZ_sf"/>
</dbReference>
<feature type="region of interest" description="Disordered" evidence="1">
    <location>
        <begin position="548"/>
        <end position="588"/>
    </location>
</feature>
<feature type="region of interest" description="Disordered" evidence="1">
    <location>
        <begin position="1"/>
        <end position="20"/>
    </location>
</feature>
<evidence type="ECO:0000313" key="3">
    <source>
        <dbReference type="EMBL" id="TNY23441.1"/>
    </source>
</evidence>
<dbReference type="PANTHER" id="PTHR22427:SF7">
    <property type="entry name" value="GH15728P"/>
    <property type="match status" value="1"/>
</dbReference>
<dbReference type="OrthoDB" id="2130750at2759"/>
<dbReference type="InterPro" id="IPR000210">
    <property type="entry name" value="BTB/POZ_dom"/>
</dbReference>
<dbReference type="STRING" id="5288.A0A5C5G653"/>
<keyword evidence="4" id="KW-1185">Reference proteome</keyword>
<comment type="caution">
    <text evidence="3">The sequence shown here is derived from an EMBL/GenBank/DDBJ whole genome shotgun (WGS) entry which is preliminary data.</text>
</comment>
<feature type="region of interest" description="Disordered" evidence="1">
    <location>
        <begin position="95"/>
        <end position="138"/>
    </location>
</feature>
<dbReference type="Pfam" id="PF00651">
    <property type="entry name" value="BTB"/>
    <property type="match status" value="1"/>
</dbReference>
<name>A0A5C5G653_9BASI</name>
<dbReference type="Gene3D" id="3.30.710.10">
    <property type="entry name" value="Potassium Channel Kv1.1, Chain A"/>
    <property type="match status" value="1"/>
</dbReference>
<feature type="compositionally biased region" description="Polar residues" evidence="1">
    <location>
        <begin position="118"/>
        <end position="138"/>
    </location>
</feature>
<dbReference type="EMBL" id="SOZI01000011">
    <property type="protein sequence ID" value="TNY23441.1"/>
    <property type="molecule type" value="Genomic_DNA"/>
</dbReference>